<evidence type="ECO:0000256" key="6">
    <source>
        <dbReference type="ARBA" id="ARBA00023004"/>
    </source>
</evidence>
<dbReference type="STRING" id="149040.A0A132B5P9"/>
<dbReference type="InterPro" id="IPR042098">
    <property type="entry name" value="TauD-like_sf"/>
</dbReference>
<protein>
    <submittedName>
        <fullName evidence="8">Clavaminate synthase-like protein</fullName>
    </submittedName>
</protein>
<evidence type="ECO:0000256" key="2">
    <source>
        <dbReference type="ARBA" id="ARBA00005896"/>
    </source>
</evidence>
<dbReference type="GO" id="GO:0046872">
    <property type="term" value="F:metal ion binding"/>
    <property type="evidence" value="ECO:0007669"/>
    <property type="project" value="UniProtKB-KW"/>
</dbReference>
<dbReference type="RefSeq" id="XP_018061569.1">
    <property type="nucleotide sequence ID" value="XM_018217965.1"/>
</dbReference>
<dbReference type="AlphaFoldDB" id="A0A132B5P9"/>
<dbReference type="PANTHER" id="PTHR43779:SF2">
    <property type="entry name" value="ALPHA-KETOGLUTARATE-DEPENDENT XANTHINE DIOXYGENASE XAN1"/>
    <property type="match status" value="1"/>
</dbReference>
<evidence type="ECO:0000259" key="7">
    <source>
        <dbReference type="Pfam" id="PF02668"/>
    </source>
</evidence>
<evidence type="ECO:0000313" key="9">
    <source>
        <dbReference type="Proteomes" id="UP000070700"/>
    </source>
</evidence>
<dbReference type="InterPro" id="IPR003819">
    <property type="entry name" value="TauD/TfdA-like"/>
</dbReference>
<evidence type="ECO:0000256" key="5">
    <source>
        <dbReference type="ARBA" id="ARBA00023002"/>
    </source>
</evidence>
<dbReference type="Gene3D" id="3.60.130.10">
    <property type="entry name" value="Clavaminate synthase-like"/>
    <property type="match status" value="1"/>
</dbReference>
<evidence type="ECO:0000256" key="4">
    <source>
        <dbReference type="ARBA" id="ARBA00022964"/>
    </source>
</evidence>
<gene>
    <name evidence="8" type="ORF">LY89DRAFT_712245</name>
</gene>
<dbReference type="KEGG" id="psco:LY89DRAFT_712245"/>
<reference evidence="8 9" key="1">
    <citation type="submission" date="2015-10" db="EMBL/GenBank/DDBJ databases">
        <title>Full genome of DAOMC 229536 Phialocephala scopiformis, a fungal endophyte of spruce producing the potent anti-insectan compound rugulosin.</title>
        <authorList>
            <consortium name="DOE Joint Genome Institute"/>
            <person name="Walker A.K."/>
            <person name="Frasz S.L."/>
            <person name="Seifert K.A."/>
            <person name="Miller J.D."/>
            <person name="Mondo S.J."/>
            <person name="Labutti K."/>
            <person name="Lipzen A."/>
            <person name="Dockter R."/>
            <person name="Kennedy M."/>
            <person name="Grigoriev I.V."/>
            <person name="Spatafora J.W."/>
        </authorList>
    </citation>
    <scope>NUCLEOTIDE SEQUENCE [LARGE SCALE GENOMIC DNA]</scope>
    <source>
        <strain evidence="8 9">CBS 120377</strain>
    </source>
</reference>
<dbReference type="InterPro" id="IPR051178">
    <property type="entry name" value="TfdA_dioxygenase"/>
</dbReference>
<dbReference type="SUPFAM" id="SSF51197">
    <property type="entry name" value="Clavaminate synthase-like"/>
    <property type="match status" value="1"/>
</dbReference>
<evidence type="ECO:0000256" key="3">
    <source>
        <dbReference type="ARBA" id="ARBA00022723"/>
    </source>
</evidence>
<proteinExistence type="inferred from homology"/>
<dbReference type="EMBL" id="KQ947441">
    <property type="protein sequence ID" value="KUJ07214.1"/>
    <property type="molecule type" value="Genomic_DNA"/>
</dbReference>
<dbReference type="InParanoid" id="A0A132B5P9"/>
<keyword evidence="6" id="KW-0408">Iron</keyword>
<organism evidence="8 9">
    <name type="scientific">Mollisia scopiformis</name>
    <name type="common">Conifer needle endophyte fungus</name>
    <name type="synonym">Phialocephala scopiformis</name>
    <dbReference type="NCBI Taxonomy" id="149040"/>
    <lineage>
        <taxon>Eukaryota</taxon>
        <taxon>Fungi</taxon>
        <taxon>Dikarya</taxon>
        <taxon>Ascomycota</taxon>
        <taxon>Pezizomycotina</taxon>
        <taxon>Leotiomycetes</taxon>
        <taxon>Helotiales</taxon>
        <taxon>Mollisiaceae</taxon>
        <taxon>Mollisia</taxon>
    </lineage>
</organism>
<dbReference type="PANTHER" id="PTHR43779">
    <property type="entry name" value="DIOXYGENASE RV0097-RELATED"/>
    <property type="match status" value="1"/>
</dbReference>
<comment type="similarity">
    <text evidence="2">Belongs to the TfdA dioxygenase family.</text>
</comment>
<dbReference type="Pfam" id="PF02668">
    <property type="entry name" value="TauD"/>
    <property type="match status" value="1"/>
</dbReference>
<dbReference type="GeneID" id="28827691"/>
<accession>A0A132B5P9</accession>
<sequence length="367" mass="41491">MPSRLPEIKVTPITPSAGSKVDYGAIVTGLDLKNLDDASFKALEDAIYTHKVVVVKDQQDLVPLKQFELIHRFDPDTKPVHGFGDPDAYKDNEFVKLVVPNSGGVRLVGKGYHGPDHYGLKDLIVPTVNDYNKLHGSNLDPEEFASGQTRFFTLRCIQAPKGPDLTVRWDNGSGLTMKTKPGETAFVSGVQLHNLLSPEDQMLADHSRRELAPHPYTWKGTRKYRSTGMGLEKGGEVLPLDKLPAWTPDKVHTYPMIWVDERTGEKASQIMPTCVRKLHLRTSFDEKERVVEDLEEIRLLLNGWMDKILRPEYICFPPVEDGDVAMWNNYIWSSNIDREEAYIPLWKNPPVPRHTSISFIFSSEASD</sequence>
<dbReference type="Proteomes" id="UP000070700">
    <property type="component" value="Unassembled WGS sequence"/>
</dbReference>
<keyword evidence="9" id="KW-1185">Reference proteome</keyword>
<dbReference type="GO" id="GO:0051213">
    <property type="term" value="F:dioxygenase activity"/>
    <property type="evidence" value="ECO:0007669"/>
    <property type="project" value="UniProtKB-KW"/>
</dbReference>
<feature type="domain" description="TauD/TfdA-like" evidence="7">
    <location>
        <begin position="10"/>
        <end position="330"/>
    </location>
</feature>
<evidence type="ECO:0000313" key="8">
    <source>
        <dbReference type="EMBL" id="KUJ07214.1"/>
    </source>
</evidence>
<dbReference type="OrthoDB" id="93019at2759"/>
<evidence type="ECO:0000256" key="1">
    <source>
        <dbReference type="ARBA" id="ARBA00001954"/>
    </source>
</evidence>
<keyword evidence="5" id="KW-0560">Oxidoreductase</keyword>
<comment type="cofactor">
    <cofactor evidence="1">
        <name>Fe(2+)</name>
        <dbReference type="ChEBI" id="CHEBI:29033"/>
    </cofactor>
</comment>
<name>A0A132B5P9_MOLSC</name>
<keyword evidence="4" id="KW-0223">Dioxygenase</keyword>
<keyword evidence="3" id="KW-0479">Metal-binding</keyword>